<protein>
    <submittedName>
        <fullName evidence="2">Uncharacterized protein</fullName>
    </submittedName>
</protein>
<proteinExistence type="predicted"/>
<keyword evidence="1" id="KW-0175">Coiled coil</keyword>
<reference evidence="2 3" key="1">
    <citation type="submission" date="2015-12" db="EMBL/GenBank/DDBJ databases">
        <title>Dictyostelia acquired genes for synthesis and detection of signals that induce cell-type specialization by lateral gene transfer from prokaryotes.</title>
        <authorList>
            <person name="Gloeckner G."/>
            <person name="Schaap P."/>
        </authorList>
    </citation>
    <scope>NUCLEOTIDE SEQUENCE [LARGE SCALE GENOMIC DNA]</scope>
    <source>
        <strain evidence="2 3">TK</strain>
    </source>
</reference>
<name>A0A152A3C6_TIELA</name>
<evidence type="ECO:0000313" key="3">
    <source>
        <dbReference type="Proteomes" id="UP000076078"/>
    </source>
</evidence>
<evidence type="ECO:0000313" key="2">
    <source>
        <dbReference type="EMBL" id="KYR00763.1"/>
    </source>
</evidence>
<dbReference type="InParanoid" id="A0A152A3C6"/>
<comment type="caution">
    <text evidence="2">The sequence shown here is derived from an EMBL/GenBank/DDBJ whole genome shotgun (WGS) entry which is preliminary data.</text>
</comment>
<organism evidence="2 3">
    <name type="scientific">Tieghemostelium lacteum</name>
    <name type="common">Slime mold</name>
    <name type="synonym">Dictyostelium lacteum</name>
    <dbReference type="NCBI Taxonomy" id="361077"/>
    <lineage>
        <taxon>Eukaryota</taxon>
        <taxon>Amoebozoa</taxon>
        <taxon>Evosea</taxon>
        <taxon>Eumycetozoa</taxon>
        <taxon>Dictyostelia</taxon>
        <taxon>Dictyosteliales</taxon>
        <taxon>Raperosteliaceae</taxon>
        <taxon>Tieghemostelium</taxon>
    </lineage>
</organism>
<keyword evidence="3" id="KW-1185">Reference proteome</keyword>
<accession>A0A152A3C6</accession>
<dbReference type="Proteomes" id="UP000076078">
    <property type="component" value="Unassembled WGS sequence"/>
</dbReference>
<sequence>MHLSREKPFDRFIINYPSDLVELPYDIERDRFNRCFSNDVEIIWEKNEEEMEIYQDNINRYEKLMKIVNLNYRFKNFKLICSILNENEQLQYKISNPTYDSFSVSTNRQSPINILKLGEFHHLGKAIQRDKSGKLKKFFRDLVYTMVCD</sequence>
<evidence type="ECO:0000256" key="1">
    <source>
        <dbReference type="SAM" id="Coils"/>
    </source>
</evidence>
<dbReference type="EMBL" id="LODT01000013">
    <property type="protein sequence ID" value="KYR00763.1"/>
    <property type="molecule type" value="Genomic_DNA"/>
</dbReference>
<feature type="coiled-coil region" evidence="1">
    <location>
        <begin position="44"/>
        <end position="71"/>
    </location>
</feature>
<gene>
    <name evidence="2" type="ORF">DLAC_02806</name>
</gene>
<dbReference type="AlphaFoldDB" id="A0A152A3C6"/>